<dbReference type="Pfam" id="PF03717">
    <property type="entry name" value="PBP_dimer"/>
    <property type="match status" value="1"/>
</dbReference>
<feature type="transmembrane region" description="Helical" evidence="12">
    <location>
        <begin position="12"/>
        <end position="31"/>
    </location>
</feature>
<dbReference type="PANTHER" id="PTHR30627">
    <property type="entry name" value="PEPTIDOGLYCAN D,D-TRANSPEPTIDASE"/>
    <property type="match status" value="1"/>
</dbReference>
<dbReference type="SUPFAM" id="SSF56519">
    <property type="entry name" value="Penicillin binding protein dimerisation domain"/>
    <property type="match status" value="1"/>
</dbReference>
<evidence type="ECO:0000256" key="9">
    <source>
        <dbReference type="ARBA" id="ARBA00023136"/>
    </source>
</evidence>
<comment type="caution">
    <text evidence="15">The sequence shown here is derived from an EMBL/GenBank/DDBJ whole genome shotgun (WGS) entry which is preliminary data.</text>
</comment>
<keyword evidence="5 12" id="KW-0812">Transmembrane</keyword>
<evidence type="ECO:0000259" key="13">
    <source>
        <dbReference type="Pfam" id="PF00905"/>
    </source>
</evidence>
<evidence type="ECO:0000313" key="16">
    <source>
        <dbReference type="Proteomes" id="UP001524473"/>
    </source>
</evidence>
<evidence type="ECO:0000259" key="14">
    <source>
        <dbReference type="Pfam" id="PF03717"/>
    </source>
</evidence>
<feature type="compositionally biased region" description="Basic and acidic residues" evidence="11">
    <location>
        <begin position="706"/>
        <end position="721"/>
    </location>
</feature>
<evidence type="ECO:0000256" key="12">
    <source>
        <dbReference type="SAM" id="Phobius"/>
    </source>
</evidence>
<feature type="region of interest" description="Disordered" evidence="11">
    <location>
        <begin position="706"/>
        <end position="791"/>
    </location>
</feature>
<organism evidence="15 16">
    <name type="scientific">Neglectibacter timonensis</name>
    <dbReference type="NCBI Taxonomy" id="1776382"/>
    <lineage>
        <taxon>Bacteria</taxon>
        <taxon>Bacillati</taxon>
        <taxon>Bacillota</taxon>
        <taxon>Clostridia</taxon>
        <taxon>Eubacteriales</taxon>
        <taxon>Oscillospiraceae</taxon>
        <taxon>Neglectibacter</taxon>
    </lineage>
</organism>
<name>A0ABT1S3P0_9FIRM</name>
<dbReference type="InterPro" id="IPR012338">
    <property type="entry name" value="Beta-lactam/transpept-like"/>
</dbReference>
<evidence type="ECO:0000256" key="3">
    <source>
        <dbReference type="ARBA" id="ARBA00007171"/>
    </source>
</evidence>
<reference evidence="15 16" key="1">
    <citation type="submission" date="2022-06" db="EMBL/GenBank/DDBJ databases">
        <title>Isolation of gut microbiota from human fecal samples.</title>
        <authorList>
            <person name="Pamer E.G."/>
            <person name="Barat B."/>
            <person name="Waligurski E."/>
            <person name="Medina S."/>
            <person name="Paddock L."/>
            <person name="Mostad J."/>
        </authorList>
    </citation>
    <scope>NUCLEOTIDE SEQUENCE [LARGE SCALE GENOMIC DNA]</scope>
    <source>
        <strain evidence="15 16">DFI.9.73</strain>
    </source>
</reference>
<feature type="domain" description="Penicillin-binding protein dimerisation" evidence="14">
    <location>
        <begin position="56"/>
        <end position="304"/>
    </location>
</feature>
<evidence type="ECO:0000256" key="5">
    <source>
        <dbReference type="ARBA" id="ARBA00022692"/>
    </source>
</evidence>
<keyword evidence="9 12" id="KW-0472">Membrane</keyword>
<evidence type="ECO:0000256" key="8">
    <source>
        <dbReference type="ARBA" id="ARBA00022989"/>
    </source>
</evidence>
<dbReference type="InterPro" id="IPR005311">
    <property type="entry name" value="PBP_dimer"/>
</dbReference>
<comment type="subcellular location">
    <subcellularLocation>
        <location evidence="2">Cell membrane</location>
    </subcellularLocation>
    <subcellularLocation>
        <location evidence="1">Membrane</location>
        <topology evidence="1">Single-pass membrane protein</topology>
    </subcellularLocation>
</comment>
<dbReference type="InterPro" id="IPR001460">
    <property type="entry name" value="PCN-bd_Tpept"/>
</dbReference>
<dbReference type="Gene3D" id="3.40.710.10">
    <property type="entry name" value="DD-peptidase/beta-lactamase superfamily"/>
    <property type="match status" value="1"/>
</dbReference>
<protein>
    <submittedName>
        <fullName evidence="15">Penicillin-binding transpeptidase domain-containing protein</fullName>
    </submittedName>
</protein>
<gene>
    <name evidence="15" type="ORF">NE695_16730</name>
</gene>
<evidence type="ECO:0000256" key="6">
    <source>
        <dbReference type="ARBA" id="ARBA00022960"/>
    </source>
</evidence>
<keyword evidence="6" id="KW-0133">Cell shape</keyword>
<dbReference type="Proteomes" id="UP001524473">
    <property type="component" value="Unassembled WGS sequence"/>
</dbReference>
<dbReference type="PANTHER" id="PTHR30627:SF2">
    <property type="entry name" value="PEPTIDOGLYCAN D,D-TRANSPEPTIDASE MRDA"/>
    <property type="match status" value="1"/>
</dbReference>
<dbReference type="Gene3D" id="1.10.10.1230">
    <property type="entry name" value="Penicillin-binding protein, N-terminal non-catalytic domain, head sub-domain"/>
    <property type="match status" value="1"/>
</dbReference>
<evidence type="ECO:0000313" key="15">
    <source>
        <dbReference type="EMBL" id="MCQ4841557.1"/>
    </source>
</evidence>
<evidence type="ECO:0000256" key="7">
    <source>
        <dbReference type="ARBA" id="ARBA00022984"/>
    </source>
</evidence>
<accession>A0ABT1S3P0</accession>
<evidence type="ECO:0000256" key="1">
    <source>
        <dbReference type="ARBA" id="ARBA00004167"/>
    </source>
</evidence>
<dbReference type="RefSeq" id="WP_066859846.1">
    <property type="nucleotide sequence ID" value="NZ_CABKVV010000008.1"/>
</dbReference>
<keyword evidence="16" id="KW-1185">Reference proteome</keyword>
<feature type="domain" description="Penicillin-binding protein transpeptidase" evidence="13">
    <location>
        <begin position="348"/>
        <end position="671"/>
    </location>
</feature>
<dbReference type="InterPro" id="IPR050515">
    <property type="entry name" value="Beta-lactam/transpept"/>
</dbReference>
<comment type="similarity">
    <text evidence="3">Belongs to the transpeptidase family.</text>
</comment>
<dbReference type="EMBL" id="JANFZH010000055">
    <property type="protein sequence ID" value="MCQ4841557.1"/>
    <property type="molecule type" value="Genomic_DNA"/>
</dbReference>
<dbReference type="InterPro" id="IPR036138">
    <property type="entry name" value="PBP_dimer_sf"/>
</dbReference>
<keyword evidence="4" id="KW-1003">Cell membrane</keyword>
<evidence type="ECO:0000256" key="11">
    <source>
        <dbReference type="SAM" id="MobiDB-lite"/>
    </source>
</evidence>
<dbReference type="SUPFAM" id="SSF56601">
    <property type="entry name" value="beta-lactamase/transpeptidase-like"/>
    <property type="match status" value="1"/>
</dbReference>
<feature type="region of interest" description="Disordered" evidence="11">
    <location>
        <begin position="682"/>
        <end position="701"/>
    </location>
</feature>
<evidence type="ECO:0000256" key="10">
    <source>
        <dbReference type="ARBA" id="ARBA00023316"/>
    </source>
</evidence>
<evidence type="ECO:0000256" key="2">
    <source>
        <dbReference type="ARBA" id="ARBA00004236"/>
    </source>
</evidence>
<evidence type="ECO:0000256" key="4">
    <source>
        <dbReference type="ARBA" id="ARBA00022475"/>
    </source>
</evidence>
<dbReference type="GeneID" id="90530958"/>
<dbReference type="Pfam" id="PF00905">
    <property type="entry name" value="Transpeptidase"/>
    <property type="match status" value="1"/>
</dbReference>
<sequence>MKLPKLPKIGRSAVCILVVTAIFLVYVVRLVEWQIVRGEEFHQIALSNKTDTIELSAARGEILDKDGVVLAGNKTTYDLVYNALKMVYEERNATIVKVVALLEERGEKWVDRLPIELDEEGDYVFSENREDSIASLKETFDLAEYATAEDCMNALINEYNCSGYSREDTRIVASVRYNMTRSGYSRTNPYVIAQNVSPETVGVFSEREDEFKGIEPRVSVTRTYGEDGSLAPHILGDVGLLSPEDYEAAKENGTVYDSETNPSGYKWTDSKGKSGLEEAFESQLRGKRGRESILVDETGAVKSTTVTEAPEEGNTVHLALSADLQRVANLSLEENVKANTGAANCEAGAAVVLDVKTFGVLACASYPTFDMNRYKADDSYVEQIGEDKTSPQYNRALDGSFTPGSVFKPMVALAALQEGVISASSTPYNCQGYYQYADLTLKCTGVHGYADVYEALSGSCNAFFCDTGMNLRIKKMDAYAEYFALGTKTGVELSESSGIMSSPQEYAENHPGFTWTDGLTAQTAIGQCDNMFTPIQLATYCATIANGGVRLRTHFLDKITNYTGDEVVEAYQPEQMSDAGLSSDVLGVVREGMRQVAADPNGTAYATFGDYPVAIAAKTGTAETANDEETDPNLTFIAYAPLDDPQIAVAVVMEKGKKGAYAQNVAKDILDQYFGFVTRDEDGNRFDSEGNQIDKDGKVLKTADEVAKEKEERENAEKMESEASQLPEKQQGTNSSASEESSSSKDRDEGIPDTPFTGESQPVLPESTMPPESSSGSRTESFPNSPYWGGP</sequence>
<keyword evidence="7" id="KW-0573">Peptidoglycan synthesis</keyword>
<keyword evidence="10" id="KW-0961">Cell wall biogenesis/degradation</keyword>
<proteinExistence type="inferred from homology"/>
<dbReference type="Gene3D" id="3.90.1310.10">
    <property type="entry name" value="Penicillin-binding protein 2a (Domain 2)"/>
    <property type="match status" value="1"/>
</dbReference>
<keyword evidence="8 12" id="KW-1133">Transmembrane helix</keyword>
<feature type="compositionally biased region" description="Polar residues" evidence="11">
    <location>
        <begin position="770"/>
        <end position="784"/>
    </location>
</feature>